<accession>A0ACC1T5T1</accession>
<dbReference type="EMBL" id="JANHOG010000547">
    <property type="protein sequence ID" value="KAJ3553370.1"/>
    <property type="molecule type" value="Genomic_DNA"/>
</dbReference>
<keyword evidence="2" id="KW-1185">Reference proteome</keyword>
<dbReference type="Proteomes" id="UP001148662">
    <property type="component" value="Unassembled WGS sequence"/>
</dbReference>
<protein>
    <submittedName>
        <fullName evidence="1">Uncharacterized protein</fullName>
    </submittedName>
</protein>
<sequence length="212" mass="23211">MLLHPTLPKFSCCPVLTHEEHGASMQQLSLVTHCGTHIDAPAHFFSNGMTVDSIPLSKLHGKAMVLDVTKKGPRERIYWSDISTHEDELRYAASSGGIVLFRTDWSKYWGNEKYFDHPFLDGDTARKLVELGVQTIGIDAMGPDETKVGVSDVMAESDFTVHRVALGAGMVIAENLTNLDKIQSGSWVVSVMPLKISGGDGSPVRAYAVRIE</sequence>
<proteinExistence type="predicted"/>
<name>A0ACC1T5T1_9APHY</name>
<evidence type="ECO:0000313" key="2">
    <source>
        <dbReference type="Proteomes" id="UP001148662"/>
    </source>
</evidence>
<evidence type="ECO:0000313" key="1">
    <source>
        <dbReference type="EMBL" id="KAJ3553370.1"/>
    </source>
</evidence>
<organism evidence="1 2">
    <name type="scientific">Phlebia brevispora</name>
    <dbReference type="NCBI Taxonomy" id="194682"/>
    <lineage>
        <taxon>Eukaryota</taxon>
        <taxon>Fungi</taxon>
        <taxon>Dikarya</taxon>
        <taxon>Basidiomycota</taxon>
        <taxon>Agaricomycotina</taxon>
        <taxon>Agaricomycetes</taxon>
        <taxon>Polyporales</taxon>
        <taxon>Meruliaceae</taxon>
        <taxon>Phlebia</taxon>
    </lineage>
</organism>
<comment type="caution">
    <text evidence="1">The sequence shown here is derived from an EMBL/GenBank/DDBJ whole genome shotgun (WGS) entry which is preliminary data.</text>
</comment>
<reference evidence="1" key="1">
    <citation type="submission" date="2022-07" db="EMBL/GenBank/DDBJ databases">
        <title>Genome Sequence of Phlebia brevispora.</title>
        <authorList>
            <person name="Buettner E."/>
        </authorList>
    </citation>
    <scope>NUCLEOTIDE SEQUENCE</scope>
    <source>
        <strain evidence="1">MPL23</strain>
    </source>
</reference>
<gene>
    <name evidence="1" type="ORF">NM688_g3649</name>
</gene>